<evidence type="ECO:0000313" key="6">
    <source>
        <dbReference type="RefSeq" id="XP_049309750.1"/>
    </source>
</evidence>
<keyword evidence="3" id="KW-0472">Membrane</keyword>
<dbReference type="SUPFAM" id="SSF51197">
    <property type="entry name" value="Clavaminate synthase-like"/>
    <property type="match status" value="1"/>
</dbReference>
<feature type="compositionally biased region" description="Acidic residues" evidence="2">
    <location>
        <begin position="681"/>
        <end position="701"/>
    </location>
</feature>
<dbReference type="Pfam" id="PF05118">
    <property type="entry name" value="Asp_Arg_Hydrox"/>
    <property type="match status" value="1"/>
</dbReference>
<feature type="compositionally biased region" description="Polar residues" evidence="2">
    <location>
        <begin position="616"/>
        <end position="628"/>
    </location>
</feature>
<dbReference type="PANTHER" id="PTHR12366">
    <property type="entry name" value="ASPARTYL/ASPARAGINYL BETA-HYDROXYLASE"/>
    <property type="match status" value="1"/>
</dbReference>
<feature type="compositionally biased region" description="Polar residues" evidence="2">
    <location>
        <begin position="327"/>
        <end position="340"/>
    </location>
</feature>
<organism evidence="5 6">
    <name type="scientific">Bactrocera dorsalis</name>
    <name type="common">Oriental fruit fly</name>
    <name type="synonym">Dacus dorsalis</name>
    <dbReference type="NCBI Taxonomy" id="27457"/>
    <lineage>
        <taxon>Eukaryota</taxon>
        <taxon>Metazoa</taxon>
        <taxon>Ecdysozoa</taxon>
        <taxon>Arthropoda</taxon>
        <taxon>Hexapoda</taxon>
        <taxon>Insecta</taxon>
        <taxon>Pterygota</taxon>
        <taxon>Neoptera</taxon>
        <taxon>Endopterygota</taxon>
        <taxon>Diptera</taxon>
        <taxon>Brachycera</taxon>
        <taxon>Muscomorpha</taxon>
        <taxon>Tephritoidea</taxon>
        <taxon>Tephritidae</taxon>
        <taxon>Bactrocera</taxon>
        <taxon>Bactrocera</taxon>
    </lineage>
</organism>
<dbReference type="PANTHER" id="PTHR12366:SF29">
    <property type="entry name" value="ASPARTYL BETA-HYDROXYLASE, ISOFORM L"/>
    <property type="match status" value="1"/>
</dbReference>
<feature type="domain" description="Aspartyl/asparaginy/proline hydroxylase" evidence="4">
    <location>
        <begin position="1055"/>
        <end position="1206"/>
    </location>
</feature>
<gene>
    <name evidence="6" type="primary">LOC109579206</name>
</gene>
<comment type="similarity">
    <text evidence="1">Belongs to the aspartyl/asparaginyl beta-hydroxylase family.</text>
</comment>
<dbReference type="InterPro" id="IPR019734">
    <property type="entry name" value="TPR_rpt"/>
</dbReference>
<feature type="compositionally biased region" description="Low complexity" evidence="2">
    <location>
        <begin position="382"/>
        <end position="396"/>
    </location>
</feature>
<dbReference type="InterPro" id="IPR007803">
    <property type="entry name" value="Asp/Arg/Pro-Hydrxlase"/>
</dbReference>
<feature type="compositionally biased region" description="Acidic residues" evidence="2">
    <location>
        <begin position="303"/>
        <end position="320"/>
    </location>
</feature>
<proteinExistence type="inferred from homology"/>
<feature type="region of interest" description="Disordered" evidence="2">
    <location>
        <begin position="1"/>
        <end position="44"/>
    </location>
</feature>
<keyword evidence="5" id="KW-1185">Reference proteome</keyword>
<dbReference type="SMART" id="SM00028">
    <property type="entry name" value="TPR"/>
    <property type="match status" value="2"/>
</dbReference>
<sequence length="1219" mass="139067">MSGDVQPRKRKDKKKKRDGFDRKSEGELSFSRHSSFEEDESSHGVHITKMGSEDVHFHVQHEHGTGGHWCAKIFFFSLLAILFGLVGLIILENRGISDLDTPLSESRFSNYFDGWVDESRQEHDDHDPVQASIEEHDEHDEPFEEEEDHSELDEDADEEHDDEDDDEHDAEEEDATTEQTKEEEEDEDNDEKDEDNDNDDEDDEENATAEATVEQSNEEEEDNDDDNDVANDNKDEEEDEDDDEDENVTPEATKEEEEDDEADDNDEDNEDEKTAEVSQEANDDDKDDNDNEDDENDSKANAADEDDDDDDADNDDDDNSVEPIYERSTQQTSQRSTGNSAAAADDDDDAFDEEDDDDEANDSVENVVDNDAEELLLLQQKARQQAAEAAKNAPNSAEKDDKDDSAEAVPSWASSLAVKIGVGVALALVARLVLIRNNPNTIIEMFKILYAYYILRHFEEPAPEVIMKRRLTIASEADTYDNDEEEPPLLDDGEYSEEEIEIEEEYEYEEDEEIELPEDPDDNLSALAGEYIPETFEQLNNLYRSRLSEAESAHTSATPARVEEVRDQRFVAKKSPAVFTAPPPPPTTTTDKSFKKVSPFTTPATTTRTAQTFTPSLGQTQSPTTTASTKDETIKPKQNFNTTITKTTTAADLYSPKSNTKQYIPDSPKTTKHDVTHDLDYQPDEEDIDYDDDDGGVDDDGVGVGGAYRRDILDDTDEEDEEEEEDEDEEDIDDDLLDDDDISDVDDTELMNRLEAKYGRLPAKEYESDEDPDDPTWTQIKPKEELGGGPQAQNDDFDSFEHELRRANEDLMRENYALADKRFAELVQRFPDRPAAFLGQARLLDKMSEQQRSNNLLNQAIQAYKRYLAFGDDITDHAQFRKAAERCIERMRFMGHHMQAVPIHQLLIARFTNKPDVRNELAITYLLQNRLSDAKLVLQEVLRRWPKDGFAQVHYGFVLRQLDKDYENAVIYLRAGINSKAPGTQDGRFYFNLGDSLQRLGRQAEAIKVYKRAAALQLFPSIYQRSLYNEPDLRAQPYWTKAETTYAEYLNKLELNWQAIRDEALSLLSRRGNYLDEAESLRDTGNWQQYELYSRGQRRVKNCQKAPITCGLIEKFTAAAGCRRGQVKFSIMQPGTHVHAHCGPTNCRLRAHLGLVVPKGPRLRVAEEERTWKEGEFLIFDDSFEHEVWHNGTSLRLVLIVDVWHPDLSAMKRRTLSAI</sequence>
<dbReference type="Proteomes" id="UP001652620">
    <property type="component" value="Chromosome 3"/>
</dbReference>
<feature type="compositionally biased region" description="Basic residues" evidence="2">
    <location>
        <begin position="8"/>
        <end position="17"/>
    </location>
</feature>
<feature type="compositionally biased region" description="Basic and acidic residues" evidence="2">
    <location>
        <begin position="750"/>
        <end position="766"/>
    </location>
</feature>
<evidence type="ECO:0000256" key="1">
    <source>
        <dbReference type="ARBA" id="ARBA00007730"/>
    </source>
</evidence>
<dbReference type="Pfam" id="PF13181">
    <property type="entry name" value="TPR_8"/>
    <property type="match status" value="1"/>
</dbReference>
<feature type="compositionally biased region" description="Acidic residues" evidence="2">
    <location>
        <begin position="216"/>
        <end position="273"/>
    </location>
</feature>
<evidence type="ECO:0000256" key="2">
    <source>
        <dbReference type="SAM" id="MobiDB-lite"/>
    </source>
</evidence>
<dbReference type="Gene3D" id="2.60.120.330">
    <property type="entry name" value="B-lactam Antibiotic, Isopenicillin N Synthase, Chain"/>
    <property type="match status" value="1"/>
</dbReference>
<dbReference type="GeneID" id="109579206"/>
<accession>A0ABM3JKK8</accession>
<evidence type="ECO:0000313" key="5">
    <source>
        <dbReference type="Proteomes" id="UP001652620"/>
    </source>
</evidence>
<dbReference type="Gene3D" id="1.25.40.10">
    <property type="entry name" value="Tetratricopeptide repeat domain"/>
    <property type="match status" value="1"/>
</dbReference>
<dbReference type="RefSeq" id="XP_049309750.1">
    <property type="nucleotide sequence ID" value="XM_049453793.1"/>
</dbReference>
<feature type="compositionally biased region" description="Low complexity" evidence="2">
    <location>
        <begin position="599"/>
        <end position="615"/>
    </location>
</feature>
<feature type="transmembrane region" description="Helical" evidence="3">
    <location>
        <begin position="73"/>
        <end position="91"/>
    </location>
</feature>
<evidence type="ECO:0000259" key="4">
    <source>
        <dbReference type="Pfam" id="PF05118"/>
    </source>
</evidence>
<dbReference type="InterPro" id="IPR039038">
    <property type="entry name" value="ASPH"/>
</dbReference>
<name>A0ABM3JKK8_BACDO</name>
<feature type="compositionally biased region" description="Acidic residues" evidence="2">
    <location>
        <begin position="137"/>
        <end position="207"/>
    </location>
</feature>
<feature type="compositionally biased region" description="Acidic residues" evidence="2">
    <location>
        <begin position="344"/>
        <end position="361"/>
    </location>
</feature>
<evidence type="ECO:0000256" key="3">
    <source>
        <dbReference type="SAM" id="Phobius"/>
    </source>
</evidence>
<feature type="compositionally biased region" description="Basic and acidic residues" evidence="2">
    <location>
        <begin position="669"/>
        <end position="680"/>
    </location>
</feature>
<keyword evidence="3" id="KW-1133">Transmembrane helix</keyword>
<feature type="compositionally biased region" description="Acidic residues" evidence="2">
    <location>
        <begin position="281"/>
        <end position="296"/>
    </location>
</feature>
<protein>
    <submittedName>
        <fullName evidence="6">Uncharacterized protein LOC109579206 isoform X1</fullName>
    </submittedName>
</protein>
<dbReference type="InterPro" id="IPR027443">
    <property type="entry name" value="IPNS-like_sf"/>
</dbReference>
<feature type="compositionally biased region" description="Acidic residues" evidence="2">
    <location>
        <begin position="714"/>
        <end position="749"/>
    </location>
</feature>
<dbReference type="InterPro" id="IPR011990">
    <property type="entry name" value="TPR-like_helical_dom_sf"/>
</dbReference>
<feature type="region of interest" description="Disordered" evidence="2">
    <location>
        <begin position="573"/>
        <end position="796"/>
    </location>
</feature>
<reference evidence="6" key="1">
    <citation type="submission" date="2025-08" db="UniProtKB">
        <authorList>
            <consortium name="RefSeq"/>
        </authorList>
    </citation>
    <scope>IDENTIFICATION</scope>
    <source>
        <tissue evidence="6">Adult</tissue>
    </source>
</reference>
<feature type="region of interest" description="Disordered" evidence="2">
    <location>
        <begin position="382"/>
        <end position="406"/>
    </location>
</feature>
<dbReference type="SUPFAM" id="SSF48452">
    <property type="entry name" value="TPR-like"/>
    <property type="match status" value="1"/>
</dbReference>
<feature type="region of interest" description="Disordered" evidence="2">
    <location>
        <begin position="135"/>
        <end position="361"/>
    </location>
</feature>
<keyword evidence="3" id="KW-0812">Transmembrane</keyword>